<feature type="transmembrane region" description="Helical" evidence="9">
    <location>
        <begin position="477"/>
        <end position="497"/>
    </location>
</feature>
<proteinExistence type="inferred from homology"/>
<feature type="transmembrane region" description="Helical" evidence="9">
    <location>
        <begin position="6"/>
        <end position="26"/>
    </location>
</feature>
<feature type="transmembrane region" description="Helical" evidence="9">
    <location>
        <begin position="121"/>
        <end position="143"/>
    </location>
</feature>
<dbReference type="GO" id="GO:0017004">
    <property type="term" value="P:cytochrome complex assembly"/>
    <property type="evidence" value="ECO:0007669"/>
    <property type="project" value="UniProtKB-KW"/>
</dbReference>
<feature type="transmembrane region" description="Helical" evidence="9">
    <location>
        <begin position="210"/>
        <end position="229"/>
    </location>
</feature>
<keyword evidence="7 9" id="KW-1133">Transmembrane helix</keyword>
<feature type="transmembrane region" description="Helical" evidence="9">
    <location>
        <begin position="389"/>
        <end position="411"/>
    </location>
</feature>
<evidence type="ECO:0000256" key="3">
    <source>
        <dbReference type="ARBA" id="ARBA00022475"/>
    </source>
</evidence>
<evidence type="ECO:0000256" key="2">
    <source>
        <dbReference type="ARBA" id="ARBA00009186"/>
    </source>
</evidence>
<dbReference type="PRINTS" id="PR01410">
    <property type="entry name" value="CCBIOGENESIS"/>
</dbReference>
<dbReference type="InterPro" id="IPR003567">
    <property type="entry name" value="Cyt_c_biogenesis"/>
</dbReference>
<evidence type="ECO:0000256" key="7">
    <source>
        <dbReference type="ARBA" id="ARBA00022989"/>
    </source>
</evidence>
<dbReference type="EMBL" id="QRAP01000006">
    <property type="protein sequence ID" value="RDK89842.1"/>
    <property type="molecule type" value="Genomic_DNA"/>
</dbReference>
<dbReference type="RefSeq" id="WP_115458967.1">
    <property type="nucleotide sequence ID" value="NZ_QRAP01000006.1"/>
</dbReference>
<dbReference type="PRINTS" id="PR01413">
    <property type="entry name" value="NRFEBIOGNSIS"/>
</dbReference>
<dbReference type="OrthoDB" id="9761451at2"/>
<comment type="subcellular location">
    <subcellularLocation>
        <location evidence="1">Cell inner membrane</location>
        <topology evidence="1">Multi-pass membrane protein</topology>
    </subcellularLocation>
</comment>
<dbReference type="Proteomes" id="UP000254848">
    <property type="component" value="Unassembled WGS sequence"/>
</dbReference>
<feature type="transmembrane region" description="Helical" evidence="9">
    <location>
        <begin position="96"/>
        <end position="114"/>
    </location>
</feature>
<name>A0A370QNE1_9GAMM</name>
<evidence type="ECO:0000313" key="13">
    <source>
        <dbReference type="Proteomes" id="UP000254848"/>
    </source>
</evidence>
<dbReference type="NCBIfam" id="NF007691">
    <property type="entry name" value="PRK10369.1"/>
    <property type="match status" value="1"/>
</dbReference>
<dbReference type="GO" id="GO:0020037">
    <property type="term" value="F:heme binding"/>
    <property type="evidence" value="ECO:0007669"/>
    <property type="project" value="InterPro"/>
</dbReference>
<comment type="caution">
    <text evidence="12">The sequence shown here is derived from an EMBL/GenBank/DDBJ whole genome shotgun (WGS) entry which is preliminary data.</text>
</comment>
<evidence type="ECO:0000256" key="8">
    <source>
        <dbReference type="ARBA" id="ARBA00023136"/>
    </source>
</evidence>
<reference evidence="12 13" key="1">
    <citation type="submission" date="2018-07" db="EMBL/GenBank/DDBJ databases">
        <title>Genomic Encyclopedia of Type Strains, Phase IV (KMG-IV): sequencing the most valuable type-strain genomes for metagenomic binning, comparative biology and taxonomic classification.</title>
        <authorList>
            <person name="Goeker M."/>
        </authorList>
    </citation>
    <scope>NUCLEOTIDE SEQUENCE [LARGE SCALE GENOMIC DNA]</scope>
    <source>
        <strain evidence="12 13">DSM 103736</strain>
    </source>
</reference>
<dbReference type="PANTHER" id="PTHR43653:SF3">
    <property type="entry name" value="CYTOCHROME C-TYPE BIOGENESIS PROTEIN NRFE-RELATED"/>
    <property type="match status" value="1"/>
</dbReference>
<keyword evidence="6" id="KW-0201">Cytochrome c-type biogenesis</keyword>
<gene>
    <name evidence="12" type="ORF">C8D90_10647</name>
</gene>
<accession>A0A370QNE1</accession>
<dbReference type="Pfam" id="PF01578">
    <property type="entry name" value="Cytochrom_C_asm"/>
    <property type="match status" value="1"/>
</dbReference>
<evidence type="ECO:0000256" key="9">
    <source>
        <dbReference type="SAM" id="Phobius"/>
    </source>
</evidence>
<dbReference type="NCBIfam" id="TIGR00353">
    <property type="entry name" value="nrfE"/>
    <property type="match status" value="1"/>
</dbReference>
<dbReference type="GO" id="GO:0015232">
    <property type="term" value="F:heme transmembrane transporter activity"/>
    <property type="evidence" value="ECO:0007669"/>
    <property type="project" value="InterPro"/>
</dbReference>
<evidence type="ECO:0000256" key="1">
    <source>
        <dbReference type="ARBA" id="ARBA00004429"/>
    </source>
</evidence>
<dbReference type="InterPro" id="IPR002541">
    <property type="entry name" value="Cyt_c_assembly"/>
</dbReference>
<feature type="domain" description="Cytochrome c-type biogenesis protein CcmF C-terminal" evidence="11">
    <location>
        <begin position="314"/>
        <end position="614"/>
    </location>
</feature>
<dbReference type="GO" id="GO:0005886">
    <property type="term" value="C:plasma membrane"/>
    <property type="evidence" value="ECO:0007669"/>
    <property type="project" value="UniProtKB-SubCell"/>
</dbReference>
<feature type="transmembrane region" description="Helical" evidence="9">
    <location>
        <begin position="177"/>
        <end position="198"/>
    </location>
</feature>
<feature type="transmembrane region" description="Helical" evidence="9">
    <location>
        <begin position="447"/>
        <end position="465"/>
    </location>
</feature>
<feature type="transmembrane region" description="Helical" evidence="9">
    <location>
        <begin position="278"/>
        <end position="305"/>
    </location>
</feature>
<dbReference type="InterPro" id="IPR032523">
    <property type="entry name" value="CcmF_C"/>
</dbReference>
<feature type="transmembrane region" description="Helical" evidence="9">
    <location>
        <begin position="249"/>
        <end position="266"/>
    </location>
</feature>
<sequence>MIPELGTIALLAALMLSVASSLLVWAGCVRRREEWLRFAPAAGVAVCLLVVAAFAVLVFSFLRDDFSVQYVAQHSHRDLPLLLKIAASWGGHEGSLLFWLMALTLWGGLFALLSRRYDLRFSALTLALMNGVNAAFIIFIVWFSSPFARLFPPAWEGRDLNPMLQHIALIIHPPLLYLGYAGFTLCAAMALGAVLNGRFDAAIAGWVRRWAGPAWGFLTAGIILGSWWAYCELGWGGWWFWDPVENASLLPWLSGTALLHSLAVSARRGIFRHWTLLLALFTFILSLLGTLIVRSGMLVSVHAFALDAERALPLLILFAGLSCLALGLYAARCDLRPAAARYFPFSRENLMLGALLLFTVVTLVVLIGTFYPMLYGLMGWGKISVGAPYFNLSLAPIAVLILLLMAGSGGVRWKSAPAPGKTALLGLAALACIVALLAAWLTGIGVLAAAIVGIIVSVTVAQAGPFTRINARLGGMLLAHAGVALSALGIVFSASIYHEVSVNLSPGQQTTLSGYQFRYVSAELQAKENYTAEVLRVDILREGKTLATVMPERRHYTARNQLMIEPGIHWGWMGSWYVVAGEKTDRERYAMRFYYQRGVQWIWLGGVLMIAGMMWNRMGRRVSR</sequence>
<evidence type="ECO:0000313" key="12">
    <source>
        <dbReference type="EMBL" id="RDK89842.1"/>
    </source>
</evidence>
<dbReference type="Pfam" id="PF16327">
    <property type="entry name" value="CcmF_C"/>
    <property type="match status" value="1"/>
</dbReference>
<feature type="domain" description="Cytochrome c assembly protein" evidence="10">
    <location>
        <begin position="89"/>
        <end position="295"/>
    </location>
</feature>
<keyword evidence="3" id="KW-1003">Cell membrane</keyword>
<feature type="transmembrane region" description="Helical" evidence="9">
    <location>
        <begin position="352"/>
        <end position="377"/>
    </location>
</feature>
<feature type="transmembrane region" description="Helical" evidence="9">
    <location>
        <begin position="38"/>
        <end position="62"/>
    </location>
</feature>
<evidence type="ECO:0000256" key="4">
    <source>
        <dbReference type="ARBA" id="ARBA00022519"/>
    </source>
</evidence>
<evidence type="ECO:0000256" key="5">
    <source>
        <dbReference type="ARBA" id="ARBA00022692"/>
    </source>
</evidence>
<feature type="transmembrane region" description="Helical" evidence="9">
    <location>
        <begin position="423"/>
        <end position="441"/>
    </location>
</feature>
<keyword evidence="8 9" id="KW-0472">Membrane</keyword>
<dbReference type="PANTHER" id="PTHR43653">
    <property type="entry name" value="CYTOCHROME C ASSEMBLY PROTEIN-RELATED"/>
    <property type="match status" value="1"/>
</dbReference>
<keyword evidence="13" id="KW-1185">Reference proteome</keyword>
<evidence type="ECO:0000259" key="11">
    <source>
        <dbReference type="Pfam" id="PF16327"/>
    </source>
</evidence>
<protein>
    <submittedName>
        <fullName evidence="12">Cytochrome c-type biogenesis protein NrfE</fullName>
    </submittedName>
</protein>
<dbReference type="InterPro" id="IPR003570">
    <property type="entry name" value="Cyt_c_biogenesis_NrfE"/>
</dbReference>
<dbReference type="InterPro" id="IPR003568">
    <property type="entry name" value="Cyt_c_biogenesis_CcmF"/>
</dbReference>
<feature type="transmembrane region" description="Helical" evidence="9">
    <location>
        <begin position="311"/>
        <end position="331"/>
    </location>
</feature>
<keyword evidence="4" id="KW-0997">Cell inner membrane</keyword>
<organism evidence="12 13">
    <name type="scientific">Enterobacillus tribolii</name>
    <dbReference type="NCBI Taxonomy" id="1487935"/>
    <lineage>
        <taxon>Bacteria</taxon>
        <taxon>Pseudomonadati</taxon>
        <taxon>Pseudomonadota</taxon>
        <taxon>Gammaproteobacteria</taxon>
        <taxon>Enterobacterales</taxon>
        <taxon>Hafniaceae</taxon>
        <taxon>Enterobacillus</taxon>
    </lineage>
</organism>
<evidence type="ECO:0000256" key="6">
    <source>
        <dbReference type="ARBA" id="ARBA00022748"/>
    </source>
</evidence>
<evidence type="ECO:0000259" key="10">
    <source>
        <dbReference type="Pfam" id="PF01578"/>
    </source>
</evidence>
<comment type="similarity">
    <text evidence="2">Belongs to the CcmF/CycK/Ccl1/NrfE/CcsA family.</text>
</comment>
<dbReference type="AlphaFoldDB" id="A0A370QNE1"/>
<feature type="transmembrane region" description="Helical" evidence="9">
    <location>
        <begin position="598"/>
        <end position="615"/>
    </location>
</feature>
<keyword evidence="5 9" id="KW-0812">Transmembrane</keyword>